<name>A0AAU1ZSC2_9ACTN</name>
<proteinExistence type="predicted"/>
<keyword evidence="1" id="KW-0472">Membrane</keyword>
<evidence type="ECO:0000313" key="2">
    <source>
        <dbReference type="EMBL" id="WTT14208.1"/>
    </source>
</evidence>
<protein>
    <submittedName>
        <fullName evidence="2">Uncharacterized protein</fullName>
    </submittedName>
</protein>
<sequence length="85" mass="8965">MTGFTDTYAQSSILGAIQVAADTKEDRSGFLSAVSTFGAVATVLAIIFGAALIAELAWRERRQCRREAATASGFEPAPREGDISP</sequence>
<reference evidence="2" key="1">
    <citation type="submission" date="2022-10" db="EMBL/GenBank/DDBJ databases">
        <title>The complete genomes of actinobacterial strains from the NBC collection.</title>
        <authorList>
            <person name="Joergensen T.S."/>
            <person name="Alvarez Arevalo M."/>
            <person name="Sterndorff E.B."/>
            <person name="Faurdal D."/>
            <person name="Vuksanovic O."/>
            <person name="Mourched A.-S."/>
            <person name="Charusanti P."/>
            <person name="Shaw S."/>
            <person name="Blin K."/>
            <person name="Weber T."/>
        </authorList>
    </citation>
    <scope>NUCLEOTIDE SEQUENCE</scope>
    <source>
        <strain evidence="2">NBC_00093</strain>
    </source>
</reference>
<gene>
    <name evidence="2" type="ORF">OHA22_01120</name>
</gene>
<feature type="transmembrane region" description="Helical" evidence="1">
    <location>
        <begin position="37"/>
        <end position="58"/>
    </location>
</feature>
<evidence type="ECO:0000256" key="1">
    <source>
        <dbReference type="SAM" id="Phobius"/>
    </source>
</evidence>
<accession>A0AAU1ZSC2</accession>
<keyword evidence="1" id="KW-1133">Transmembrane helix</keyword>
<dbReference type="AlphaFoldDB" id="A0AAU1ZSC2"/>
<dbReference type="EMBL" id="CP108222">
    <property type="protein sequence ID" value="WTT14208.1"/>
    <property type="molecule type" value="Genomic_DNA"/>
</dbReference>
<organism evidence="2">
    <name type="scientific">Streptomyces sp. NBC_00093</name>
    <dbReference type="NCBI Taxonomy" id="2975649"/>
    <lineage>
        <taxon>Bacteria</taxon>
        <taxon>Bacillati</taxon>
        <taxon>Actinomycetota</taxon>
        <taxon>Actinomycetes</taxon>
        <taxon>Kitasatosporales</taxon>
        <taxon>Streptomycetaceae</taxon>
        <taxon>Streptomyces</taxon>
    </lineage>
</organism>
<keyword evidence="1" id="KW-0812">Transmembrane</keyword>